<evidence type="ECO:0000259" key="1">
    <source>
        <dbReference type="Pfam" id="PF01841"/>
    </source>
</evidence>
<dbReference type="Proteomes" id="UP000003586">
    <property type="component" value="Chromosome"/>
</dbReference>
<dbReference type="RefSeq" id="WP_008587534.1">
    <property type="nucleotide sequence ID" value="NZ_CP007035.1"/>
</dbReference>
<evidence type="ECO:0000259" key="2">
    <source>
        <dbReference type="Pfam" id="PF12969"/>
    </source>
</evidence>
<dbReference type="HOGENOM" id="CLU_026364_0_0_10"/>
<dbReference type="SUPFAM" id="SSF54001">
    <property type="entry name" value="Cysteine proteinases"/>
    <property type="match status" value="1"/>
</dbReference>
<accession>W0F983</accession>
<dbReference type="OrthoDB" id="98874at2"/>
<dbReference type="EMBL" id="CP007035">
    <property type="protein sequence ID" value="AHF17936.1"/>
    <property type="molecule type" value="Genomic_DNA"/>
</dbReference>
<dbReference type="Pfam" id="PF12969">
    <property type="entry name" value="DUF3857"/>
    <property type="match status" value="1"/>
</dbReference>
<protein>
    <recommendedName>
        <fullName evidence="5">DUF3857 domain-containing protein</fullName>
    </recommendedName>
</protein>
<dbReference type="eggNOG" id="COG1305">
    <property type="taxonomic scope" value="Bacteria"/>
</dbReference>
<proteinExistence type="predicted"/>
<evidence type="ECO:0000313" key="4">
    <source>
        <dbReference type="Proteomes" id="UP000003586"/>
    </source>
</evidence>
<keyword evidence="4" id="KW-1185">Reference proteome</keyword>
<name>W0F983_9BACT</name>
<gene>
    <name evidence="3" type="ORF">NIASO_17165</name>
</gene>
<dbReference type="Gene3D" id="2.60.40.3140">
    <property type="match status" value="1"/>
</dbReference>
<reference evidence="3 4" key="1">
    <citation type="submission" date="2013-12" db="EMBL/GenBank/DDBJ databases">
        <authorList>
            <consortium name="DOE Joint Genome Institute"/>
            <person name="Eisen J."/>
            <person name="Huntemann M."/>
            <person name="Han J."/>
            <person name="Chen A."/>
            <person name="Kyrpides N."/>
            <person name="Mavromatis K."/>
            <person name="Markowitz V."/>
            <person name="Palaniappan K."/>
            <person name="Ivanova N."/>
            <person name="Schaumberg A."/>
            <person name="Pati A."/>
            <person name="Liolios K."/>
            <person name="Nordberg H.P."/>
            <person name="Cantor M.N."/>
            <person name="Hua S.X."/>
            <person name="Woyke T."/>
        </authorList>
    </citation>
    <scope>NUCLEOTIDE SEQUENCE [LARGE SCALE GENOMIC DNA]</scope>
    <source>
        <strain evidence="4">DSM 19437</strain>
    </source>
</reference>
<dbReference type="InterPro" id="IPR002931">
    <property type="entry name" value="Transglutaminase-like"/>
</dbReference>
<feature type="domain" description="Transglutaminase-like" evidence="1">
    <location>
        <begin position="316"/>
        <end position="387"/>
    </location>
</feature>
<dbReference type="KEGG" id="nso:NIASO_17165"/>
<dbReference type="AlphaFoldDB" id="W0F983"/>
<dbReference type="Gene3D" id="3.10.620.30">
    <property type="match status" value="1"/>
</dbReference>
<sequence length="670" mass="75827">MRIALLAIGLLLVPILTVKLYAQEGVKFGKISATDFDVKSPVIDSNTNAVILSDVGSSKIDGNNSGSFSLIHKRSTRIKVLNKKGFDAANISIELYVSGNNEERLSDLKAVTYNLENGVVQQTKLEASNVFKEKLNKNWNARKFTFPNLKEGSIIEYSYTIESDFFNFLKPWEFQGNYPRLYTQYTVNIPEFFQYVFLSQGYFPLKNTKKDFFKTYSISDANGTQATEHYSLPGSETQNSWSATNVPAIKEEPFTSTTDNYISKLDFQLSKIQFPNGVPKDIMGNWATTSEQLLKSEDFGAGLSKPNIWLNDEVKKATAGTASGMDAARGIYAFVRDNFTKTQNSGAYLSDNTTLKDVFRKKSGNVAEINILLIAMLRQAGLTADPVLLSTRSHGFAHPFYPLMSKYNYTICCLKIDGQTYYLDATQPNMGFSHLPLQCYNGPAFVVASSPQNISFESDSLTESKSTLIFVVNDSASKGLAGAYSETPGYYESMQLRNALATKEVNEYFKETEKGYSFPMKFSEFQIDSLKKYDYPVSVRYQMKMDLGKEDLIYFNPMFSEGIKTNPFTSAERYYPVEMPYKIYRVYVLNMEIPKGYKVDEIPKSSRVILNNNEGVFEYIAAVNENRIMLQSKIDIRKAAFASEDYQTLRDFFGYIVKKHNEQIVLKKIK</sequence>
<feature type="domain" description="DUF3857" evidence="2">
    <location>
        <begin position="73"/>
        <end position="219"/>
    </location>
</feature>
<evidence type="ECO:0008006" key="5">
    <source>
        <dbReference type="Google" id="ProtNLM"/>
    </source>
</evidence>
<evidence type="ECO:0000313" key="3">
    <source>
        <dbReference type="EMBL" id="AHF17936.1"/>
    </source>
</evidence>
<organism evidence="3 4">
    <name type="scientific">Niabella soli DSM 19437</name>
    <dbReference type="NCBI Taxonomy" id="929713"/>
    <lineage>
        <taxon>Bacteria</taxon>
        <taxon>Pseudomonadati</taxon>
        <taxon>Bacteroidota</taxon>
        <taxon>Chitinophagia</taxon>
        <taxon>Chitinophagales</taxon>
        <taxon>Chitinophagaceae</taxon>
        <taxon>Niabella</taxon>
    </lineage>
</organism>
<dbReference type="STRING" id="929713.NIASO_17165"/>
<dbReference type="InterPro" id="IPR038765">
    <property type="entry name" value="Papain-like_cys_pep_sf"/>
</dbReference>
<dbReference type="Gene3D" id="2.60.120.1130">
    <property type="match status" value="1"/>
</dbReference>
<dbReference type="Pfam" id="PF01841">
    <property type="entry name" value="Transglut_core"/>
    <property type="match status" value="1"/>
</dbReference>
<dbReference type="InterPro" id="IPR024618">
    <property type="entry name" value="DUF3857"/>
</dbReference>